<feature type="compositionally biased region" description="Polar residues" evidence="1">
    <location>
        <begin position="45"/>
        <end position="63"/>
    </location>
</feature>
<dbReference type="VEuPathDB" id="FungiDB:MELLADRAFT_105712"/>
<protein>
    <submittedName>
        <fullName evidence="2">Uncharacterized protein</fullName>
    </submittedName>
</protein>
<proteinExistence type="predicted"/>
<organism evidence="3">
    <name type="scientific">Melampsora larici-populina (strain 98AG31 / pathotype 3-4-7)</name>
    <name type="common">Poplar leaf rust fungus</name>
    <dbReference type="NCBI Taxonomy" id="747676"/>
    <lineage>
        <taxon>Eukaryota</taxon>
        <taxon>Fungi</taxon>
        <taxon>Dikarya</taxon>
        <taxon>Basidiomycota</taxon>
        <taxon>Pucciniomycotina</taxon>
        <taxon>Pucciniomycetes</taxon>
        <taxon>Pucciniales</taxon>
        <taxon>Melampsoraceae</taxon>
        <taxon>Melampsora</taxon>
    </lineage>
</organism>
<evidence type="ECO:0000256" key="1">
    <source>
        <dbReference type="SAM" id="MobiDB-lite"/>
    </source>
</evidence>
<dbReference type="EMBL" id="GL883103">
    <property type="protein sequence ID" value="EGG07669.1"/>
    <property type="molecule type" value="Genomic_DNA"/>
</dbReference>
<dbReference type="RefSeq" id="XP_007409001.1">
    <property type="nucleotide sequence ID" value="XM_007408939.1"/>
</dbReference>
<evidence type="ECO:0000313" key="2">
    <source>
        <dbReference type="EMBL" id="EGG07669.1"/>
    </source>
</evidence>
<evidence type="ECO:0000313" key="3">
    <source>
        <dbReference type="Proteomes" id="UP000001072"/>
    </source>
</evidence>
<feature type="compositionally biased region" description="Polar residues" evidence="1">
    <location>
        <begin position="113"/>
        <end position="125"/>
    </location>
</feature>
<keyword evidence="3" id="KW-1185">Reference proteome</keyword>
<feature type="region of interest" description="Disordered" evidence="1">
    <location>
        <begin position="76"/>
        <end position="137"/>
    </location>
</feature>
<dbReference type="AlphaFoldDB" id="F4RJ45"/>
<dbReference type="KEGG" id="mlr:MELLADRAFT_105712"/>
<accession>F4RJ45</accession>
<sequence length="137" mass="14794">MPLQSTLQASSGYKSDISVPRCSGCITTAACKAPGMIWKDKRVQSESIAASESQTLESNNNKPVIMSSTIRKIAPIFQKQSTTTSSPVKNSAGTQRAAWPSQHRNAEAEKSLTLATNACTVPDLNQDSDDENKHVRK</sequence>
<dbReference type="InParanoid" id="F4RJ45"/>
<gene>
    <name evidence="2" type="ORF">MELLADRAFT_105712</name>
</gene>
<dbReference type="HOGENOM" id="CLU_1865546_0_0_1"/>
<feature type="region of interest" description="Disordered" evidence="1">
    <location>
        <begin position="44"/>
        <end position="63"/>
    </location>
</feature>
<feature type="compositionally biased region" description="Polar residues" evidence="1">
    <location>
        <begin position="78"/>
        <end position="94"/>
    </location>
</feature>
<name>F4RJ45_MELLP</name>
<dbReference type="Proteomes" id="UP000001072">
    <property type="component" value="Unassembled WGS sequence"/>
</dbReference>
<reference evidence="3" key="1">
    <citation type="journal article" date="2011" name="Proc. Natl. Acad. Sci. U.S.A.">
        <title>Obligate biotrophy features unraveled by the genomic analysis of rust fungi.</title>
        <authorList>
            <person name="Duplessis S."/>
            <person name="Cuomo C.A."/>
            <person name="Lin Y.-C."/>
            <person name="Aerts A."/>
            <person name="Tisserant E."/>
            <person name="Veneault-Fourrey C."/>
            <person name="Joly D.L."/>
            <person name="Hacquard S."/>
            <person name="Amselem J."/>
            <person name="Cantarel B.L."/>
            <person name="Chiu R."/>
            <person name="Coutinho P.M."/>
            <person name="Feau N."/>
            <person name="Field M."/>
            <person name="Frey P."/>
            <person name="Gelhaye E."/>
            <person name="Goldberg J."/>
            <person name="Grabherr M.G."/>
            <person name="Kodira C.D."/>
            <person name="Kohler A."/>
            <person name="Kuees U."/>
            <person name="Lindquist E.A."/>
            <person name="Lucas S.M."/>
            <person name="Mago R."/>
            <person name="Mauceli E."/>
            <person name="Morin E."/>
            <person name="Murat C."/>
            <person name="Pangilinan J.L."/>
            <person name="Park R."/>
            <person name="Pearson M."/>
            <person name="Quesneville H."/>
            <person name="Rouhier N."/>
            <person name="Sakthikumar S."/>
            <person name="Salamov A.A."/>
            <person name="Schmutz J."/>
            <person name="Selles B."/>
            <person name="Shapiro H."/>
            <person name="Tanguay P."/>
            <person name="Tuskan G.A."/>
            <person name="Henrissat B."/>
            <person name="Van de Peer Y."/>
            <person name="Rouze P."/>
            <person name="Ellis J.G."/>
            <person name="Dodds P.N."/>
            <person name="Schein J.E."/>
            <person name="Zhong S."/>
            <person name="Hamelin R.C."/>
            <person name="Grigoriev I.V."/>
            <person name="Szabo L.J."/>
            <person name="Martin F."/>
        </authorList>
    </citation>
    <scope>NUCLEOTIDE SEQUENCE [LARGE SCALE GENOMIC DNA]</scope>
    <source>
        <strain evidence="3">98AG31 / pathotype 3-4-7</strain>
    </source>
</reference>
<dbReference type="GeneID" id="18922693"/>